<evidence type="ECO:0000313" key="3">
    <source>
        <dbReference type="Proteomes" id="UP001321760"/>
    </source>
</evidence>
<dbReference type="InterPro" id="IPR036770">
    <property type="entry name" value="Ankyrin_rpt-contain_sf"/>
</dbReference>
<feature type="region of interest" description="Disordered" evidence="1">
    <location>
        <begin position="59"/>
        <end position="78"/>
    </location>
</feature>
<dbReference type="AlphaFoldDB" id="A0AAV9G8B8"/>
<name>A0AAV9G8B8_9PEZI</name>
<evidence type="ECO:0000313" key="2">
    <source>
        <dbReference type="EMBL" id="KAK4443316.1"/>
    </source>
</evidence>
<reference evidence="2" key="1">
    <citation type="journal article" date="2023" name="Mol. Phylogenet. Evol.">
        <title>Genome-scale phylogeny and comparative genomics of the fungal order Sordariales.</title>
        <authorList>
            <person name="Hensen N."/>
            <person name="Bonometti L."/>
            <person name="Westerberg I."/>
            <person name="Brannstrom I.O."/>
            <person name="Guillou S."/>
            <person name="Cros-Aarteil S."/>
            <person name="Calhoun S."/>
            <person name="Haridas S."/>
            <person name="Kuo A."/>
            <person name="Mondo S."/>
            <person name="Pangilinan J."/>
            <person name="Riley R."/>
            <person name="LaButti K."/>
            <person name="Andreopoulos B."/>
            <person name="Lipzen A."/>
            <person name="Chen C."/>
            <person name="Yan M."/>
            <person name="Daum C."/>
            <person name="Ng V."/>
            <person name="Clum A."/>
            <person name="Steindorff A."/>
            <person name="Ohm R.A."/>
            <person name="Martin F."/>
            <person name="Silar P."/>
            <person name="Natvig D.O."/>
            <person name="Lalanne C."/>
            <person name="Gautier V."/>
            <person name="Ament-Velasquez S.L."/>
            <person name="Kruys A."/>
            <person name="Hutchinson M.I."/>
            <person name="Powell A.J."/>
            <person name="Barry K."/>
            <person name="Miller A.N."/>
            <person name="Grigoriev I.V."/>
            <person name="Debuchy R."/>
            <person name="Gladieux P."/>
            <person name="Hiltunen Thoren M."/>
            <person name="Johannesson H."/>
        </authorList>
    </citation>
    <scope>NUCLEOTIDE SEQUENCE</scope>
    <source>
        <strain evidence="2">PSN243</strain>
    </source>
</reference>
<dbReference type="SUPFAM" id="SSF48403">
    <property type="entry name" value="Ankyrin repeat"/>
    <property type="match status" value="1"/>
</dbReference>
<keyword evidence="3" id="KW-1185">Reference proteome</keyword>
<sequence>MNLTDLSSDTVFPIGNSFFDSDLISLGTLGTLGTMDASLTSQILSMLDYRHNNPFNPFHTMPSPADPTSALVPSSRPPSTPNKVLINLNRDILVLICDHLSNSDLLSLATTNKSLTSFFIHLLRNRDGALGLSSASLARARSDRSLSDLTTALAYNIIPTRTLTASLNVVAPAVAGDFSWVERLLYEGVSPNTCDPDGETPLCAILRSAISAGGYGCVVSMARLLLRHGAWADMRGATTVGPSDCYWWGPISSPLELLLMAGAEACVAHEGNSCVLDLVKMMVRTEGFSLRGMNVQTLKELVARVEGEEERGVIEEVLMGVGA</sequence>
<dbReference type="EMBL" id="MU865995">
    <property type="protein sequence ID" value="KAK4443316.1"/>
    <property type="molecule type" value="Genomic_DNA"/>
</dbReference>
<protein>
    <recommendedName>
        <fullName evidence="4">F-box domain-containing protein</fullName>
    </recommendedName>
</protein>
<proteinExistence type="predicted"/>
<evidence type="ECO:0008006" key="4">
    <source>
        <dbReference type="Google" id="ProtNLM"/>
    </source>
</evidence>
<comment type="caution">
    <text evidence="2">The sequence shown here is derived from an EMBL/GenBank/DDBJ whole genome shotgun (WGS) entry which is preliminary data.</text>
</comment>
<organism evidence="2 3">
    <name type="scientific">Podospora aff. communis PSN243</name>
    <dbReference type="NCBI Taxonomy" id="3040156"/>
    <lineage>
        <taxon>Eukaryota</taxon>
        <taxon>Fungi</taxon>
        <taxon>Dikarya</taxon>
        <taxon>Ascomycota</taxon>
        <taxon>Pezizomycotina</taxon>
        <taxon>Sordariomycetes</taxon>
        <taxon>Sordariomycetidae</taxon>
        <taxon>Sordariales</taxon>
        <taxon>Podosporaceae</taxon>
        <taxon>Podospora</taxon>
    </lineage>
</organism>
<reference evidence="2" key="2">
    <citation type="submission" date="2023-05" db="EMBL/GenBank/DDBJ databases">
        <authorList>
            <consortium name="Lawrence Berkeley National Laboratory"/>
            <person name="Steindorff A."/>
            <person name="Hensen N."/>
            <person name="Bonometti L."/>
            <person name="Westerberg I."/>
            <person name="Brannstrom I.O."/>
            <person name="Guillou S."/>
            <person name="Cros-Aarteil S."/>
            <person name="Calhoun S."/>
            <person name="Haridas S."/>
            <person name="Kuo A."/>
            <person name="Mondo S."/>
            <person name="Pangilinan J."/>
            <person name="Riley R."/>
            <person name="Labutti K."/>
            <person name="Andreopoulos B."/>
            <person name="Lipzen A."/>
            <person name="Chen C."/>
            <person name="Yanf M."/>
            <person name="Daum C."/>
            <person name="Ng V."/>
            <person name="Clum A."/>
            <person name="Ohm R."/>
            <person name="Martin F."/>
            <person name="Silar P."/>
            <person name="Natvig D."/>
            <person name="Lalanne C."/>
            <person name="Gautier V."/>
            <person name="Ament-Velasquez S.L."/>
            <person name="Kruys A."/>
            <person name="Hutchinson M.I."/>
            <person name="Powell A.J."/>
            <person name="Barry K."/>
            <person name="Miller A.N."/>
            <person name="Grigoriev I.V."/>
            <person name="Debuchy R."/>
            <person name="Gladieux P."/>
            <person name="Thoren M.H."/>
            <person name="Johannesson H."/>
        </authorList>
    </citation>
    <scope>NUCLEOTIDE SEQUENCE</scope>
    <source>
        <strain evidence="2">PSN243</strain>
    </source>
</reference>
<gene>
    <name evidence="2" type="ORF">QBC34DRAFT_212191</name>
</gene>
<evidence type="ECO:0000256" key="1">
    <source>
        <dbReference type="SAM" id="MobiDB-lite"/>
    </source>
</evidence>
<accession>A0AAV9G8B8</accession>
<dbReference type="Gene3D" id="1.25.40.20">
    <property type="entry name" value="Ankyrin repeat-containing domain"/>
    <property type="match status" value="1"/>
</dbReference>
<dbReference type="Proteomes" id="UP001321760">
    <property type="component" value="Unassembled WGS sequence"/>
</dbReference>